<protein>
    <submittedName>
        <fullName evidence="1">Uncharacterized protein</fullName>
    </submittedName>
</protein>
<comment type="caution">
    <text evidence="1">The sequence shown here is derived from an EMBL/GenBank/DDBJ whole genome shotgun (WGS) entry which is preliminary data.</text>
</comment>
<reference evidence="1" key="1">
    <citation type="submission" date="2023-10" db="EMBL/GenBank/DDBJ databases">
        <authorList>
            <person name="Chen Y."/>
            <person name="Shah S."/>
            <person name="Dougan E. K."/>
            <person name="Thang M."/>
            <person name="Chan C."/>
        </authorList>
    </citation>
    <scope>NUCLEOTIDE SEQUENCE [LARGE SCALE GENOMIC DNA]</scope>
</reference>
<keyword evidence="2" id="KW-1185">Reference proteome</keyword>
<proteinExistence type="predicted"/>
<evidence type="ECO:0000313" key="1">
    <source>
        <dbReference type="EMBL" id="CAK0790025.1"/>
    </source>
</evidence>
<accession>A0ABN9PDE5</accession>
<feature type="non-terminal residue" evidence="1">
    <location>
        <position position="50"/>
    </location>
</feature>
<gene>
    <name evidence="1" type="ORF">PCOR1329_LOCUS1402</name>
</gene>
<feature type="non-terminal residue" evidence="1">
    <location>
        <position position="1"/>
    </location>
</feature>
<dbReference type="Proteomes" id="UP001189429">
    <property type="component" value="Unassembled WGS sequence"/>
</dbReference>
<dbReference type="EMBL" id="CAUYUJ010000340">
    <property type="protein sequence ID" value="CAK0790025.1"/>
    <property type="molecule type" value="Genomic_DNA"/>
</dbReference>
<evidence type="ECO:0000313" key="2">
    <source>
        <dbReference type="Proteomes" id="UP001189429"/>
    </source>
</evidence>
<name>A0ABN9PDE5_9DINO</name>
<organism evidence="1 2">
    <name type="scientific">Prorocentrum cordatum</name>
    <dbReference type="NCBI Taxonomy" id="2364126"/>
    <lineage>
        <taxon>Eukaryota</taxon>
        <taxon>Sar</taxon>
        <taxon>Alveolata</taxon>
        <taxon>Dinophyceae</taxon>
        <taxon>Prorocentrales</taxon>
        <taxon>Prorocentraceae</taxon>
        <taxon>Prorocentrum</taxon>
    </lineage>
</organism>
<sequence length="50" mass="5301">GGQEECGDRCPAGILRLPMSLRCHKAKKQVRFLGTPLSPIPGTPVAVDAE</sequence>